<comment type="similarity">
    <text evidence="2 10">Belongs to the class I-like SAM-binding methyltransferase superfamily. RsmB/NOP family.</text>
</comment>
<gene>
    <name evidence="14" type="ORF">SeMB42_g01316</name>
</gene>
<dbReference type="EMBL" id="QEAN01000033">
    <property type="protein sequence ID" value="TPX52572.1"/>
    <property type="molecule type" value="Genomic_DNA"/>
</dbReference>
<dbReference type="InterPro" id="IPR018314">
    <property type="entry name" value="RsmB/NOL1/NOP2-like_CS"/>
</dbReference>
<dbReference type="STRING" id="286115.A0A507DLN8"/>
<feature type="region of interest" description="Disordered" evidence="11">
    <location>
        <begin position="515"/>
        <end position="583"/>
    </location>
</feature>
<keyword evidence="7" id="KW-0819">tRNA processing</keyword>
<organism evidence="14 15">
    <name type="scientific">Synchytrium endobioticum</name>
    <dbReference type="NCBI Taxonomy" id="286115"/>
    <lineage>
        <taxon>Eukaryota</taxon>
        <taxon>Fungi</taxon>
        <taxon>Fungi incertae sedis</taxon>
        <taxon>Chytridiomycota</taxon>
        <taxon>Chytridiomycota incertae sedis</taxon>
        <taxon>Chytridiomycetes</taxon>
        <taxon>Synchytriales</taxon>
        <taxon>Synchytriaceae</taxon>
        <taxon>Synchytrium</taxon>
    </lineage>
</organism>
<dbReference type="Pfam" id="PF25378">
    <property type="entry name" value="PUA_NSUN2"/>
    <property type="match status" value="1"/>
</dbReference>
<dbReference type="PANTHER" id="PTHR22808">
    <property type="entry name" value="NCL1 YEAST -RELATED NOL1/NOP2/FMU SUN DOMAIN-CONTAINING"/>
    <property type="match status" value="1"/>
</dbReference>
<comment type="caution">
    <text evidence="14">The sequence shown here is derived from an EMBL/GenBank/DDBJ whole genome shotgun (WGS) entry which is preliminary data.</text>
</comment>
<evidence type="ECO:0000256" key="12">
    <source>
        <dbReference type="SAM" id="SignalP"/>
    </source>
</evidence>
<name>A0A507DLN8_9FUNG</name>
<comment type="caution">
    <text evidence="10">Lacks conserved residue(s) required for the propagation of feature annotation.</text>
</comment>
<dbReference type="Pfam" id="PF01189">
    <property type="entry name" value="Methyltr_RsmB-F"/>
    <property type="match status" value="1"/>
</dbReference>
<evidence type="ECO:0000256" key="1">
    <source>
        <dbReference type="ARBA" id="ARBA00004123"/>
    </source>
</evidence>
<evidence type="ECO:0000256" key="7">
    <source>
        <dbReference type="ARBA" id="ARBA00022694"/>
    </source>
</evidence>
<evidence type="ECO:0000256" key="4">
    <source>
        <dbReference type="ARBA" id="ARBA00022603"/>
    </source>
</evidence>
<dbReference type="InterPro" id="IPR057285">
    <property type="entry name" value="Pre-PUA_NSUN2"/>
</dbReference>
<evidence type="ECO:0000313" key="14">
    <source>
        <dbReference type="EMBL" id="TPX52572.1"/>
    </source>
</evidence>
<sequence>MHLIWKPRIVTLFVLGWWVGVRKVQDSQIPIYWTRSPRWGGGGWMYLVPSRQAYIVKYGGARVKAGSQTAKQKLFASWRALRRVDSTHTNAAFEEYYKAQGLVPADEWDRFINALRTSLPSTFRFIDRPEAKDSREWMIREYFDIFKQAAIDEQAVVDNDATEAADSSTTNGDTPEHFMPPTPIPWYPKNLAWRMEIPRRVLRKHDSLEKFHKWLVSENEMGTVYRQEEVSMIPVMFLDVQPHHHVLDMCAAPGSKTCQMLEILNANDDLNSDGLLIANDANYERSHMLIHQMKRLPTPGLIVTNHEAQFFPILKLPVCSASSSDGMNAESKEKWEPLLFDRILADVPCSGDGTIRKNVNIWATWNTAEGRGLHNLQLNILDRACELLKVGGRLVYSTCSLNPLENEAVVAAMLSRAPHAFEVMDVSDHVPGLKRREGLSHWKVPGDPASSPPEYIEKYEDAQHSKFKWTRSMFPPENVKELHLERSMRLLPHYQNTGGFFVSVIQKKAPYHGYSSLRAPDHTMAKKREPQDDRVSAADEKRQKAEPNAVEPGANTDASASSPLPNADHDAVQGRAANASHEINTGKLRGEPRFYSYTPACTDLQSIIEWYNLPPSFPIDRVLGRAAAHPKTFWIASRGAHRVLRARNISCLKVLYAGLKSFIKNAGAGLPPCTYRIDHVAVPLVRACARTLRISFDDLVTALGTDYPKFASFGVATPLALSTVGPYVMEFDPADDQSGRAKERLVNHTLYIPFWRAQTSISIFLDKNERRTLYARLTGLEYVPQALPLKAKSGVADVDARVQAE</sequence>
<keyword evidence="12" id="KW-0732">Signal</keyword>
<accession>A0A507DLN8</accession>
<dbReference type="GO" id="GO:0030488">
    <property type="term" value="P:tRNA methylation"/>
    <property type="evidence" value="ECO:0007669"/>
    <property type="project" value="UniProtKB-ARBA"/>
</dbReference>
<keyword evidence="15" id="KW-1185">Reference proteome</keyword>
<feature type="compositionally biased region" description="Basic and acidic residues" evidence="11">
    <location>
        <begin position="519"/>
        <end position="545"/>
    </location>
</feature>
<evidence type="ECO:0000256" key="3">
    <source>
        <dbReference type="ARBA" id="ARBA00022555"/>
    </source>
</evidence>
<feature type="binding site" evidence="10">
    <location>
        <position position="346"/>
    </location>
    <ligand>
        <name>S-adenosyl-L-methionine</name>
        <dbReference type="ChEBI" id="CHEBI:59789"/>
    </ligand>
</feature>
<dbReference type="PROSITE" id="PS51686">
    <property type="entry name" value="SAM_MT_RSMB_NOP"/>
    <property type="match status" value="1"/>
</dbReference>
<keyword evidence="8 10" id="KW-0694">RNA-binding</keyword>
<proteinExistence type="inferred from homology"/>
<feature type="binding site" evidence="10">
    <location>
        <begin position="250"/>
        <end position="256"/>
    </location>
    <ligand>
        <name>S-adenosyl-L-methionine</name>
        <dbReference type="ChEBI" id="CHEBI:59789"/>
    </ligand>
</feature>
<dbReference type="GO" id="GO:0000049">
    <property type="term" value="F:tRNA binding"/>
    <property type="evidence" value="ECO:0007669"/>
    <property type="project" value="UniProtKB-KW"/>
</dbReference>
<evidence type="ECO:0000256" key="11">
    <source>
        <dbReference type="SAM" id="MobiDB-lite"/>
    </source>
</evidence>
<keyword evidence="5 10" id="KW-0808">Transferase</keyword>
<keyword evidence="4 10" id="KW-0489">Methyltransferase</keyword>
<keyword evidence="9" id="KW-0539">Nucleus</keyword>
<dbReference type="InterPro" id="IPR057286">
    <property type="entry name" value="PUA_NSUN2"/>
</dbReference>
<dbReference type="Pfam" id="PF25376">
    <property type="entry name" value="Pre-PUA_NSUN2"/>
    <property type="match status" value="1"/>
</dbReference>
<feature type="binding site" evidence="10">
    <location>
        <position position="280"/>
    </location>
    <ligand>
        <name>S-adenosyl-L-methionine</name>
        <dbReference type="ChEBI" id="CHEBI:59789"/>
    </ligand>
</feature>
<evidence type="ECO:0000256" key="2">
    <source>
        <dbReference type="ARBA" id="ARBA00007494"/>
    </source>
</evidence>
<dbReference type="InterPro" id="IPR029063">
    <property type="entry name" value="SAM-dependent_MTases_sf"/>
</dbReference>
<keyword evidence="3" id="KW-0820">tRNA-binding</keyword>
<dbReference type="GO" id="GO:0016428">
    <property type="term" value="F:tRNA (cytidine-5-)-methyltransferase activity"/>
    <property type="evidence" value="ECO:0007669"/>
    <property type="project" value="InterPro"/>
</dbReference>
<dbReference type="GO" id="GO:0005737">
    <property type="term" value="C:cytoplasm"/>
    <property type="evidence" value="ECO:0007669"/>
    <property type="project" value="TreeGrafter"/>
</dbReference>
<feature type="chain" id="PRO_5021347090" description="SAM-dependent MTase RsmB/NOP-type domain-containing protein" evidence="12">
    <location>
        <begin position="24"/>
        <end position="805"/>
    </location>
</feature>
<feature type="active site" description="Nucleophile" evidence="10">
    <location>
        <position position="399"/>
    </location>
</feature>
<dbReference type="PRINTS" id="PR02011">
    <property type="entry name" value="RCMTNCL1"/>
</dbReference>
<dbReference type="VEuPathDB" id="FungiDB:SeMB42_g01316"/>
<dbReference type="AlphaFoldDB" id="A0A507DLN8"/>
<evidence type="ECO:0000256" key="5">
    <source>
        <dbReference type="ARBA" id="ARBA00022679"/>
    </source>
</evidence>
<reference evidence="14 15" key="1">
    <citation type="journal article" date="2019" name="Sci. Rep.">
        <title>Comparative genomics of chytrid fungi reveal insights into the obligate biotrophic and pathogenic lifestyle of Synchytrium endobioticum.</title>
        <authorList>
            <person name="van de Vossenberg B.T.L.H."/>
            <person name="Warris S."/>
            <person name="Nguyen H.D.T."/>
            <person name="van Gent-Pelzer M.P.E."/>
            <person name="Joly D.L."/>
            <person name="van de Geest H.C."/>
            <person name="Bonants P.J.M."/>
            <person name="Smith D.S."/>
            <person name="Levesque C.A."/>
            <person name="van der Lee T.A.J."/>
        </authorList>
    </citation>
    <scope>NUCLEOTIDE SEQUENCE [LARGE SCALE GENOMIC DNA]</scope>
    <source>
        <strain evidence="14 15">MB42</strain>
    </source>
</reference>
<keyword evidence="6 10" id="KW-0949">S-adenosyl-L-methionine</keyword>
<comment type="subcellular location">
    <subcellularLocation>
        <location evidence="1">Nucleus</location>
    </subcellularLocation>
</comment>
<evidence type="ECO:0000256" key="8">
    <source>
        <dbReference type="ARBA" id="ARBA00022884"/>
    </source>
</evidence>
<dbReference type="PANTHER" id="PTHR22808:SF1">
    <property type="entry name" value="RNA CYTOSINE-C(5)-METHYLTRANSFERASE NSUN2-RELATED"/>
    <property type="match status" value="1"/>
</dbReference>
<dbReference type="GO" id="GO:0005634">
    <property type="term" value="C:nucleus"/>
    <property type="evidence" value="ECO:0007669"/>
    <property type="project" value="UniProtKB-SubCell"/>
</dbReference>
<feature type="signal peptide" evidence="12">
    <location>
        <begin position="1"/>
        <end position="23"/>
    </location>
</feature>
<protein>
    <recommendedName>
        <fullName evidence="13">SAM-dependent MTase RsmB/NOP-type domain-containing protein</fullName>
    </recommendedName>
</protein>
<evidence type="ECO:0000256" key="9">
    <source>
        <dbReference type="ARBA" id="ARBA00023242"/>
    </source>
</evidence>
<evidence type="ECO:0000313" key="15">
    <source>
        <dbReference type="Proteomes" id="UP000317494"/>
    </source>
</evidence>
<evidence type="ECO:0000256" key="10">
    <source>
        <dbReference type="PROSITE-ProRule" id="PRU01023"/>
    </source>
</evidence>
<dbReference type="Proteomes" id="UP000317494">
    <property type="component" value="Unassembled WGS sequence"/>
</dbReference>
<dbReference type="Gene3D" id="3.40.50.150">
    <property type="entry name" value="Vaccinia Virus protein VP39"/>
    <property type="match status" value="1"/>
</dbReference>
<feature type="region of interest" description="Disordered" evidence="11">
    <location>
        <begin position="162"/>
        <end position="181"/>
    </location>
</feature>
<dbReference type="PROSITE" id="PS01153">
    <property type="entry name" value="NOL1_NOP2_SUN"/>
    <property type="match status" value="1"/>
</dbReference>
<dbReference type="InterPro" id="IPR049560">
    <property type="entry name" value="MeTrfase_RsmB-F_NOP2_cat"/>
</dbReference>
<dbReference type="InterPro" id="IPR023270">
    <property type="entry name" value="RCMT_NCL1"/>
</dbReference>
<dbReference type="PRINTS" id="PR02008">
    <property type="entry name" value="RCMTFAMILY"/>
</dbReference>
<feature type="domain" description="SAM-dependent MTase RsmB/NOP-type" evidence="13">
    <location>
        <begin position="145"/>
        <end position="508"/>
    </location>
</feature>
<dbReference type="InterPro" id="IPR001678">
    <property type="entry name" value="MeTrfase_RsmB-F_NOP2_dom"/>
</dbReference>
<evidence type="ECO:0000259" key="13">
    <source>
        <dbReference type="PROSITE" id="PS51686"/>
    </source>
</evidence>
<evidence type="ECO:0000256" key="6">
    <source>
        <dbReference type="ARBA" id="ARBA00022691"/>
    </source>
</evidence>
<dbReference type="InterPro" id="IPR023267">
    <property type="entry name" value="RCMT"/>
</dbReference>
<dbReference type="SUPFAM" id="SSF53335">
    <property type="entry name" value="S-adenosyl-L-methionine-dependent methyltransferases"/>
    <property type="match status" value="1"/>
</dbReference>